<evidence type="ECO:0000259" key="2">
    <source>
        <dbReference type="Pfam" id="PF20434"/>
    </source>
</evidence>
<dbReference type="PANTHER" id="PTHR48081">
    <property type="entry name" value="AB HYDROLASE SUPERFAMILY PROTEIN C4A8.06C"/>
    <property type="match status" value="1"/>
</dbReference>
<proteinExistence type="predicted"/>
<dbReference type="SUPFAM" id="SSF53474">
    <property type="entry name" value="alpha/beta-Hydrolases"/>
    <property type="match status" value="1"/>
</dbReference>
<dbReference type="InterPro" id="IPR050300">
    <property type="entry name" value="GDXG_lipolytic_enzyme"/>
</dbReference>
<gene>
    <name evidence="3" type="ORF">INT44_008998</name>
</gene>
<keyword evidence="4" id="KW-1185">Reference proteome</keyword>
<dbReference type="AlphaFoldDB" id="A0A8H7Q0T5"/>
<accession>A0A8H7Q0T5</accession>
<dbReference type="GO" id="GO:0016787">
    <property type="term" value="F:hydrolase activity"/>
    <property type="evidence" value="ECO:0007669"/>
    <property type="project" value="UniProtKB-KW"/>
</dbReference>
<sequence>MLSISAIKDLDYSPKPLDSRDPERELDIYSPSTNNESLPVILFVHGGAWRTGDKSEHMQLAERLSQQGFVVVVNNYRLRKEKNESWNNCLYFTDTENINRLSHKSENNGPPIIQHPSHIKDTMDAVRYIQSRYEGRKLFLVGHSAGAHIILSIALKPEFQLPGIDGYIGVEGIYDIPLLLKTFPDYLDFIQQAFTDNQAEYSKASLIGFTPAPIHSPIALLYSPEDELIDPGQHESIYSWLKFHDIVATVKANLHGKHDECLTTSEMTDAIGDFVRNQL</sequence>
<comment type="caution">
    <text evidence="3">The sequence shown here is derived from an EMBL/GenBank/DDBJ whole genome shotgun (WGS) entry which is preliminary data.</text>
</comment>
<name>A0A8H7Q0T5_9FUNG</name>
<dbReference type="InterPro" id="IPR049492">
    <property type="entry name" value="BD-FAE-like_dom"/>
</dbReference>
<dbReference type="InterPro" id="IPR029058">
    <property type="entry name" value="AB_hydrolase_fold"/>
</dbReference>
<organism evidence="3 4">
    <name type="scientific">Umbelopsis vinacea</name>
    <dbReference type="NCBI Taxonomy" id="44442"/>
    <lineage>
        <taxon>Eukaryota</taxon>
        <taxon>Fungi</taxon>
        <taxon>Fungi incertae sedis</taxon>
        <taxon>Mucoromycota</taxon>
        <taxon>Mucoromycotina</taxon>
        <taxon>Umbelopsidomycetes</taxon>
        <taxon>Umbelopsidales</taxon>
        <taxon>Umbelopsidaceae</taxon>
        <taxon>Umbelopsis</taxon>
    </lineage>
</organism>
<dbReference type="PANTHER" id="PTHR48081:SF33">
    <property type="entry name" value="KYNURENINE FORMAMIDASE"/>
    <property type="match status" value="1"/>
</dbReference>
<feature type="domain" description="BD-FAE-like" evidence="2">
    <location>
        <begin position="26"/>
        <end position="82"/>
    </location>
</feature>
<evidence type="ECO:0000313" key="3">
    <source>
        <dbReference type="EMBL" id="KAG2183987.1"/>
    </source>
</evidence>
<dbReference type="Proteomes" id="UP000612746">
    <property type="component" value="Unassembled WGS sequence"/>
</dbReference>
<dbReference type="Gene3D" id="3.40.50.1820">
    <property type="entry name" value="alpha/beta hydrolase"/>
    <property type="match status" value="1"/>
</dbReference>
<dbReference type="Pfam" id="PF20434">
    <property type="entry name" value="BD-FAE"/>
    <property type="match status" value="1"/>
</dbReference>
<protein>
    <recommendedName>
        <fullName evidence="2">BD-FAE-like domain-containing protein</fullName>
    </recommendedName>
</protein>
<evidence type="ECO:0000313" key="4">
    <source>
        <dbReference type="Proteomes" id="UP000612746"/>
    </source>
</evidence>
<dbReference type="EMBL" id="JAEPRA010000006">
    <property type="protein sequence ID" value="KAG2183987.1"/>
    <property type="molecule type" value="Genomic_DNA"/>
</dbReference>
<dbReference type="OrthoDB" id="6495301at2759"/>
<reference evidence="3" key="1">
    <citation type="submission" date="2020-12" db="EMBL/GenBank/DDBJ databases">
        <title>Metabolic potential, ecology and presence of endohyphal bacteria is reflected in genomic diversity of Mucoromycotina.</title>
        <authorList>
            <person name="Muszewska A."/>
            <person name="Okrasinska A."/>
            <person name="Steczkiewicz K."/>
            <person name="Drgas O."/>
            <person name="Orlowska M."/>
            <person name="Perlinska-Lenart U."/>
            <person name="Aleksandrzak-Piekarczyk T."/>
            <person name="Szatraj K."/>
            <person name="Zielenkiewicz U."/>
            <person name="Pilsyk S."/>
            <person name="Malc E."/>
            <person name="Mieczkowski P."/>
            <person name="Kruszewska J.S."/>
            <person name="Biernat P."/>
            <person name="Pawlowska J."/>
        </authorList>
    </citation>
    <scope>NUCLEOTIDE SEQUENCE</scope>
    <source>
        <strain evidence="3">WA0000051536</strain>
    </source>
</reference>
<keyword evidence="1" id="KW-0378">Hydrolase</keyword>
<evidence type="ECO:0000256" key="1">
    <source>
        <dbReference type="ARBA" id="ARBA00022801"/>
    </source>
</evidence>